<dbReference type="Pfam" id="PF14441">
    <property type="entry name" value="OTT_1508_deam"/>
    <property type="match status" value="1"/>
</dbReference>
<dbReference type="VEuPathDB" id="FungiDB:LEMA_P017610.1"/>
<organism evidence="2">
    <name type="scientific">Leptosphaeria maculans (strain JN3 / isolate v23.1.3 / race Av1-4-5-6-7-8)</name>
    <name type="common">Blackleg fungus</name>
    <name type="synonym">Phoma lingam</name>
    <dbReference type="NCBI Taxonomy" id="985895"/>
    <lineage>
        <taxon>Eukaryota</taxon>
        <taxon>Fungi</taxon>
        <taxon>Dikarya</taxon>
        <taxon>Ascomycota</taxon>
        <taxon>Pezizomycotina</taxon>
        <taxon>Dothideomycetes</taxon>
        <taxon>Pleosporomycetidae</taxon>
        <taxon>Pleosporales</taxon>
        <taxon>Pleosporineae</taxon>
        <taxon>Leptosphaeriaceae</taxon>
        <taxon>Plenodomus</taxon>
        <taxon>Plenodomus lingam/Leptosphaeria maculans species complex</taxon>
    </lineage>
</organism>
<sequence length="520" mass="58828">MTPLPSVWVYRSLTEEFDLLVIPCLVAIIEEAIPHGMIALLYLLHSVPALPSSNTINHRQEDDYTLPLAREQRLASILAFLANTRVDTNHIPALCLKENSQSIDVLVAVNKTTWEDGRSNLLELQRHFEQLFAILSAVSAESLRSHGHEDRIFDAIIDMCSARILCRLRFTAKGTQPLKQSLKLICEEAIRGIQKLTITQLGGHRDVCEGFVTRSKEVVKLADQWLRHQTNSQLKQLIDGVYRLNEMGNLQPLLDLVPNRFMCPSSRQSLVNIVSKVSRYREAARYLYRTAKKYKPVQSMRIIPVNLAQDAFKRTTYGTAKNPSPCLNTTIKRITGDGRKPELKHLCHLLNITDQQLNEQFANQARKTLKEAKIHAEVQLIYYCDANTSLRPPRVICSSKDACFLCNVFISTHGNMYTPRQHGRLYPGWRLPNSPLSSHLEQRFAAVLESQIKSSLGMLLTRRSKTSCGGGCGIAAGGFSAALLARDADFHRWRRRFRIPGSDRFPGDWTEQSRVCADDI</sequence>
<dbReference type="EMBL" id="FP929138">
    <property type="protein sequence ID" value="CBY00631.1"/>
    <property type="molecule type" value="Genomic_DNA"/>
</dbReference>
<dbReference type="AlphaFoldDB" id="E5AAE0"/>
<dbReference type="OMA" id="RSHGHED"/>
<evidence type="ECO:0000313" key="1">
    <source>
        <dbReference type="EMBL" id="CBY00631.1"/>
    </source>
</evidence>
<gene>
    <name evidence="1" type="ORF">LEMA_P017610.1</name>
</gene>
<dbReference type="InParanoid" id="E5AAE0"/>
<dbReference type="InterPro" id="IPR027796">
    <property type="entry name" value="OTT_1508_deam-like"/>
</dbReference>
<dbReference type="Proteomes" id="UP000002668">
    <property type="component" value="Genome"/>
</dbReference>
<reference evidence="2" key="1">
    <citation type="journal article" date="2011" name="Nat. Commun.">
        <title>Effector diversification within compartments of the Leptosphaeria maculans genome affected by Repeat-Induced Point mutations.</title>
        <authorList>
            <person name="Rouxel T."/>
            <person name="Grandaubert J."/>
            <person name="Hane J.K."/>
            <person name="Hoede C."/>
            <person name="van de Wouw A.P."/>
            <person name="Couloux A."/>
            <person name="Dominguez V."/>
            <person name="Anthouard V."/>
            <person name="Bally P."/>
            <person name="Bourras S."/>
            <person name="Cozijnsen A.J."/>
            <person name="Ciuffetti L.M."/>
            <person name="Degrave A."/>
            <person name="Dilmaghani A."/>
            <person name="Duret L."/>
            <person name="Fudal I."/>
            <person name="Goodwin S.B."/>
            <person name="Gout L."/>
            <person name="Glaser N."/>
            <person name="Linglin J."/>
            <person name="Kema G.H.J."/>
            <person name="Lapalu N."/>
            <person name="Lawrence C.B."/>
            <person name="May K."/>
            <person name="Meyer M."/>
            <person name="Ollivier B."/>
            <person name="Poulain J."/>
            <person name="Schoch C.L."/>
            <person name="Simon A."/>
            <person name="Spatafora J.W."/>
            <person name="Stachowiak A."/>
            <person name="Turgeon B.G."/>
            <person name="Tyler B.M."/>
            <person name="Vincent D."/>
            <person name="Weissenbach J."/>
            <person name="Amselem J."/>
            <person name="Quesneville H."/>
            <person name="Oliver R.P."/>
            <person name="Wincker P."/>
            <person name="Balesdent M.-H."/>
            <person name="Howlett B.J."/>
        </authorList>
    </citation>
    <scope>NUCLEOTIDE SEQUENCE [LARGE SCALE GENOMIC DNA]</scope>
    <source>
        <strain evidence="2">JN3 / isolate v23.1.3 / race Av1-4-5-6-7-8</strain>
    </source>
</reference>
<protein>
    <submittedName>
        <fullName evidence="1">Uncharacterized protein</fullName>
    </submittedName>
</protein>
<dbReference type="OrthoDB" id="4851849at2759"/>
<dbReference type="HOGENOM" id="CLU_585255_0_0_1"/>
<keyword evidence="2" id="KW-1185">Reference proteome</keyword>
<name>E5AAE0_LEPMJ</name>
<evidence type="ECO:0000313" key="2">
    <source>
        <dbReference type="Proteomes" id="UP000002668"/>
    </source>
</evidence>
<dbReference type="eggNOG" id="ENOG502RXAF">
    <property type="taxonomic scope" value="Eukaryota"/>
</dbReference>
<proteinExistence type="predicted"/>
<accession>E5AAE0</accession>